<dbReference type="SMART" id="SM00184">
    <property type="entry name" value="RING"/>
    <property type="match status" value="1"/>
</dbReference>
<dbReference type="GO" id="GO:0008270">
    <property type="term" value="F:zinc ion binding"/>
    <property type="evidence" value="ECO:0007669"/>
    <property type="project" value="UniProtKB-KW"/>
</dbReference>
<dbReference type="PANTHER" id="PTHR45676:SF177">
    <property type="entry name" value="RING-TYPE E3 UBIQUITIN TRANSFERASE"/>
    <property type="match status" value="1"/>
</dbReference>
<keyword evidence="3" id="KW-1133">Transmembrane helix</keyword>
<keyword evidence="1" id="KW-0479">Metal-binding</keyword>
<dbReference type="InterPro" id="IPR001841">
    <property type="entry name" value="Znf_RING"/>
</dbReference>
<dbReference type="PROSITE" id="PS50089">
    <property type="entry name" value="ZF_RING_2"/>
    <property type="match status" value="1"/>
</dbReference>
<evidence type="ECO:0000256" key="1">
    <source>
        <dbReference type="PROSITE-ProRule" id="PRU00175"/>
    </source>
</evidence>
<feature type="transmembrane region" description="Helical" evidence="3">
    <location>
        <begin position="14"/>
        <end position="36"/>
    </location>
</feature>
<feature type="region of interest" description="Disordered" evidence="2">
    <location>
        <begin position="44"/>
        <end position="68"/>
    </location>
</feature>
<evidence type="ECO:0000313" key="5">
    <source>
        <dbReference type="EMBL" id="KAK7386827.1"/>
    </source>
</evidence>
<name>A0AAN9S0V2_PSOTE</name>
<gene>
    <name evidence="5" type="ORF">VNO78_27164</name>
</gene>
<dbReference type="GO" id="GO:0016567">
    <property type="term" value="P:protein ubiquitination"/>
    <property type="evidence" value="ECO:0007669"/>
    <property type="project" value="TreeGrafter"/>
</dbReference>
<dbReference type="CDD" id="cd16461">
    <property type="entry name" value="RING-H2_EL5-like"/>
    <property type="match status" value="1"/>
</dbReference>
<dbReference type="InterPro" id="IPR013083">
    <property type="entry name" value="Znf_RING/FYVE/PHD"/>
</dbReference>
<reference evidence="5 6" key="1">
    <citation type="submission" date="2024-01" db="EMBL/GenBank/DDBJ databases">
        <title>The genomes of 5 underutilized Papilionoideae crops provide insights into root nodulation and disease resistanc.</title>
        <authorList>
            <person name="Jiang F."/>
        </authorList>
    </citation>
    <scope>NUCLEOTIDE SEQUENCE [LARGE SCALE GENOMIC DNA]</scope>
    <source>
        <strain evidence="5">DUOXIRENSHENG_FW03</strain>
        <tissue evidence="5">Leaves</tissue>
    </source>
</reference>
<organism evidence="5 6">
    <name type="scientific">Psophocarpus tetragonolobus</name>
    <name type="common">Winged bean</name>
    <name type="synonym">Dolichos tetragonolobus</name>
    <dbReference type="NCBI Taxonomy" id="3891"/>
    <lineage>
        <taxon>Eukaryota</taxon>
        <taxon>Viridiplantae</taxon>
        <taxon>Streptophyta</taxon>
        <taxon>Embryophyta</taxon>
        <taxon>Tracheophyta</taxon>
        <taxon>Spermatophyta</taxon>
        <taxon>Magnoliopsida</taxon>
        <taxon>eudicotyledons</taxon>
        <taxon>Gunneridae</taxon>
        <taxon>Pentapetalae</taxon>
        <taxon>rosids</taxon>
        <taxon>fabids</taxon>
        <taxon>Fabales</taxon>
        <taxon>Fabaceae</taxon>
        <taxon>Papilionoideae</taxon>
        <taxon>50 kb inversion clade</taxon>
        <taxon>NPAAA clade</taxon>
        <taxon>indigoferoid/millettioid clade</taxon>
        <taxon>Phaseoleae</taxon>
        <taxon>Psophocarpus</taxon>
    </lineage>
</organism>
<keyword evidence="1" id="KW-0863">Zinc-finger</keyword>
<protein>
    <recommendedName>
        <fullName evidence="4">RING-type domain-containing protein</fullName>
    </recommendedName>
</protein>
<keyword evidence="1" id="KW-0862">Zinc</keyword>
<keyword evidence="6" id="KW-1185">Reference proteome</keyword>
<proteinExistence type="predicted"/>
<evidence type="ECO:0000313" key="6">
    <source>
        <dbReference type="Proteomes" id="UP001386955"/>
    </source>
</evidence>
<comment type="caution">
    <text evidence="5">The sequence shown here is derived from an EMBL/GenBank/DDBJ whole genome shotgun (WGS) entry which is preliminary data.</text>
</comment>
<evidence type="ECO:0000259" key="4">
    <source>
        <dbReference type="PROSITE" id="PS50089"/>
    </source>
</evidence>
<dbReference type="PANTHER" id="PTHR45676">
    <property type="entry name" value="RING-H2 FINGER PROTEIN ATL51-RELATED"/>
    <property type="match status" value="1"/>
</dbReference>
<dbReference type="SUPFAM" id="SSF57850">
    <property type="entry name" value="RING/U-box"/>
    <property type="match status" value="1"/>
</dbReference>
<dbReference type="EMBL" id="JAYMYS010000007">
    <property type="protein sequence ID" value="KAK7386827.1"/>
    <property type="molecule type" value="Genomic_DNA"/>
</dbReference>
<evidence type="ECO:0000256" key="2">
    <source>
        <dbReference type="SAM" id="MobiDB-lite"/>
    </source>
</evidence>
<dbReference type="AlphaFoldDB" id="A0AAN9S0V2"/>
<dbReference type="Gene3D" id="3.30.40.10">
    <property type="entry name" value="Zinc/RING finger domain, C3HC4 (zinc finger)"/>
    <property type="match status" value="1"/>
</dbReference>
<feature type="domain" description="RING-type" evidence="4">
    <location>
        <begin position="99"/>
        <end position="141"/>
    </location>
</feature>
<accession>A0AAN9S0V2</accession>
<dbReference type="Proteomes" id="UP001386955">
    <property type="component" value="Unassembled WGS sequence"/>
</dbReference>
<sequence length="190" mass="21073">MDNNDHEPLLHGKVGTLLIAMASASFVVTMFHLIILCRTHRHVTNQPSQHRPRPAPPPPPPSRNTVHNASALPHLIPAHKYEKKKKTRDVRDGEEDGTCAVCLGDFEEGEELRTLPECEHSFHVACIDTWLLSHWSCPVCRAEATPSPAVGHLPPEFGSGDEVNEHHRSIDIVEMGPIHNGLAASREILR</sequence>
<keyword evidence="3" id="KW-0812">Transmembrane</keyword>
<dbReference type="Pfam" id="PF13639">
    <property type="entry name" value="zf-RING_2"/>
    <property type="match status" value="1"/>
</dbReference>
<evidence type="ECO:0000256" key="3">
    <source>
        <dbReference type="SAM" id="Phobius"/>
    </source>
</evidence>
<keyword evidence="3" id="KW-0472">Membrane</keyword>